<gene>
    <name evidence="2" type="ORF">PENSUB_2369</name>
</gene>
<feature type="region of interest" description="Disordered" evidence="1">
    <location>
        <begin position="38"/>
        <end position="59"/>
    </location>
</feature>
<proteinExistence type="predicted"/>
<sequence>MTPYDGFSRVFYIPDRGFPFNFDWADVEREEPHGWGMCHDHEEFPGSEQSEATGDEADEFDYEEDAEYITKDDMDDDSTNIVSIPSTEEVSSRERLLQRIEEEFLGRVDAMVYDEDIQHFNWLGNPFYQVSSTTPAESLAIICTGPKVPQGSDK</sequence>
<dbReference type="AlphaFoldDB" id="A0A1Q5UHS2"/>
<comment type="caution">
    <text evidence="2">The sequence shown here is derived from an EMBL/GenBank/DDBJ whole genome shotgun (WGS) entry which is preliminary data.</text>
</comment>
<protein>
    <submittedName>
        <fullName evidence="2">Uncharacterized protein</fullName>
    </submittedName>
</protein>
<evidence type="ECO:0000256" key="1">
    <source>
        <dbReference type="SAM" id="MobiDB-lite"/>
    </source>
</evidence>
<name>A0A1Q5UHS2_9EURO</name>
<evidence type="ECO:0000313" key="2">
    <source>
        <dbReference type="EMBL" id="OKP12011.1"/>
    </source>
</evidence>
<reference evidence="2 3" key="1">
    <citation type="submission" date="2016-10" db="EMBL/GenBank/DDBJ databases">
        <title>Genome sequence of the ascomycete fungus Penicillium subrubescens.</title>
        <authorList>
            <person name="De Vries R.P."/>
            <person name="Peng M."/>
            <person name="Dilokpimol A."/>
            <person name="Hilden K."/>
            <person name="Makela M.R."/>
            <person name="Grigoriev I."/>
            <person name="Riley R."/>
            <person name="Granchi Z."/>
        </authorList>
    </citation>
    <scope>NUCLEOTIDE SEQUENCE [LARGE SCALE GENOMIC DNA]</scope>
    <source>
        <strain evidence="2 3">CBS 132785</strain>
    </source>
</reference>
<keyword evidence="3" id="KW-1185">Reference proteome</keyword>
<dbReference type="EMBL" id="MNBE01000251">
    <property type="protein sequence ID" value="OKP12011.1"/>
    <property type="molecule type" value="Genomic_DNA"/>
</dbReference>
<evidence type="ECO:0000313" key="3">
    <source>
        <dbReference type="Proteomes" id="UP000186955"/>
    </source>
</evidence>
<organism evidence="2 3">
    <name type="scientific">Penicillium subrubescens</name>
    <dbReference type="NCBI Taxonomy" id="1316194"/>
    <lineage>
        <taxon>Eukaryota</taxon>
        <taxon>Fungi</taxon>
        <taxon>Dikarya</taxon>
        <taxon>Ascomycota</taxon>
        <taxon>Pezizomycotina</taxon>
        <taxon>Eurotiomycetes</taxon>
        <taxon>Eurotiomycetidae</taxon>
        <taxon>Eurotiales</taxon>
        <taxon>Aspergillaceae</taxon>
        <taxon>Penicillium</taxon>
    </lineage>
</organism>
<accession>A0A1Q5UHS2</accession>
<dbReference type="Proteomes" id="UP000186955">
    <property type="component" value="Unassembled WGS sequence"/>
</dbReference>